<feature type="chain" id="PRO_5001500008" description="Alginate export domain-containing protein" evidence="2">
    <location>
        <begin position="33"/>
        <end position="517"/>
    </location>
</feature>
<keyword evidence="2" id="KW-0732">Signal</keyword>
<dbReference type="InterPro" id="IPR053728">
    <property type="entry name" value="Alginate_Permeability_Chnl"/>
</dbReference>
<evidence type="ECO:0000313" key="4">
    <source>
        <dbReference type="EMBL" id="EYF05004.1"/>
    </source>
</evidence>
<feature type="region of interest" description="Disordered" evidence="1">
    <location>
        <begin position="40"/>
        <end position="80"/>
    </location>
</feature>
<reference evidence="4 5" key="1">
    <citation type="submission" date="2013-05" db="EMBL/GenBank/DDBJ databases">
        <title>Genome assembly of Chondromyces apiculatus DSM 436.</title>
        <authorList>
            <person name="Sharma G."/>
            <person name="Khatri I."/>
            <person name="Kaur C."/>
            <person name="Mayilraj S."/>
            <person name="Subramanian S."/>
        </authorList>
    </citation>
    <scope>NUCLEOTIDE SEQUENCE [LARGE SCALE GENOMIC DNA]</scope>
    <source>
        <strain evidence="4 5">DSM 436</strain>
    </source>
</reference>
<feature type="compositionally biased region" description="Low complexity" evidence="1">
    <location>
        <begin position="40"/>
        <end position="59"/>
    </location>
</feature>
<protein>
    <recommendedName>
        <fullName evidence="3">Alginate export domain-containing protein</fullName>
    </recommendedName>
</protein>
<accession>A0A017T701</accession>
<dbReference type="AlphaFoldDB" id="A0A017T701"/>
<evidence type="ECO:0000256" key="1">
    <source>
        <dbReference type="SAM" id="MobiDB-lite"/>
    </source>
</evidence>
<organism evidence="4 5">
    <name type="scientific">Chondromyces apiculatus DSM 436</name>
    <dbReference type="NCBI Taxonomy" id="1192034"/>
    <lineage>
        <taxon>Bacteria</taxon>
        <taxon>Pseudomonadati</taxon>
        <taxon>Myxococcota</taxon>
        <taxon>Polyangia</taxon>
        <taxon>Polyangiales</taxon>
        <taxon>Polyangiaceae</taxon>
        <taxon>Chondromyces</taxon>
    </lineage>
</organism>
<feature type="signal peptide" evidence="2">
    <location>
        <begin position="1"/>
        <end position="32"/>
    </location>
</feature>
<dbReference type="STRING" id="1192034.CAP_3594"/>
<evidence type="ECO:0000313" key="5">
    <source>
        <dbReference type="Proteomes" id="UP000019678"/>
    </source>
</evidence>
<gene>
    <name evidence="4" type="ORF">CAP_3594</name>
</gene>
<evidence type="ECO:0000256" key="2">
    <source>
        <dbReference type="SAM" id="SignalP"/>
    </source>
</evidence>
<sequence length="517" mass="55544">MLFGTDVRAVSRCSKIASALLVSLSLGSLVSAARAQSSSTQASLTEPGSAAASGTASGSGASGSGTSGNGQASVTVSRRKYKPLRDDESWAWLREAQATGDLWDPLKYVPLSRREGVFLTFGGEVRQWVEGYHHEQWGQTGEAVSVSWLQRYMLHADAHLTPYARAFVQLKSGIEVGRKGGPRPPDEDLLDINQAYVDAVAIPGASPDAEPKLLARIGRQEMSYGSGRFVDVREGPNVRFGHDGVRIIARPGPVRVDAFAVRPQLTKPGVFDDATSTSQALWGVYGTLALDQLVVDTYYLGVHRTPFRYQRISGDEERHTFGARARAKLTVAEVEVEGAYQLGAIGGTPISAWTLAMEAVLRGAELPLKPAMTWGFGVTSGDRGPRSTSLGTFNPLFPRGAYFGLVSANGPENNVSPHVALALALPADLSVSGEVWAFWRQSLEDGIYNVPGALLRPGTPRQARYVGTQVQGFVSWQADRHLSFTGTLAVFDTGAFFDTSAPGEDIVYGATWATYKF</sequence>
<keyword evidence="5" id="KW-1185">Reference proteome</keyword>
<dbReference type="EMBL" id="ASRX01000027">
    <property type="protein sequence ID" value="EYF05004.1"/>
    <property type="molecule type" value="Genomic_DNA"/>
</dbReference>
<comment type="caution">
    <text evidence="4">The sequence shown here is derived from an EMBL/GenBank/DDBJ whole genome shotgun (WGS) entry which is preliminary data.</text>
</comment>
<dbReference type="eggNOG" id="ENOG502Z7RB">
    <property type="taxonomic scope" value="Bacteria"/>
</dbReference>
<dbReference type="Gene3D" id="2.40.160.100">
    <property type="match status" value="1"/>
</dbReference>
<dbReference type="Proteomes" id="UP000019678">
    <property type="component" value="Unassembled WGS sequence"/>
</dbReference>
<evidence type="ECO:0000259" key="3">
    <source>
        <dbReference type="Pfam" id="PF13372"/>
    </source>
</evidence>
<dbReference type="Pfam" id="PF13372">
    <property type="entry name" value="Alginate_exp"/>
    <property type="match status" value="1"/>
</dbReference>
<dbReference type="InterPro" id="IPR025388">
    <property type="entry name" value="Alginate_export_dom"/>
</dbReference>
<feature type="domain" description="Alginate export" evidence="3">
    <location>
        <begin position="119"/>
        <end position="501"/>
    </location>
</feature>
<proteinExistence type="predicted"/>
<dbReference type="OrthoDB" id="9764666at2"/>
<name>A0A017T701_9BACT</name>